<accession>A0A919K7J7</accession>
<dbReference type="EMBL" id="BOMV01000078">
    <property type="protein sequence ID" value="GIE99963.1"/>
    <property type="molecule type" value="Genomic_DNA"/>
</dbReference>
<dbReference type="Proteomes" id="UP000636960">
    <property type="component" value="Unassembled WGS sequence"/>
</dbReference>
<name>A0A919K7J7_9ACTN</name>
<evidence type="ECO:0000313" key="2">
    <source>
        <dbReference type="Proteomes" id="UP000636960"/>
    </source>
</evidence>
<keyword evidence="2" id="KW-1185">Reference proteome</keyword>
<dbReference type="AlphaFoldDB" id="A0A919K7J7"/>
<organism evidence="1 2">
    <name type="scientific">Paractinoplanes rishiriensis</name>
    <dbReference type="NCBI Taxonomy" id="1050105"/>
    <lineage>
        <taxon>Bacteria</taxon>
        <taxon>Bacillati</taxon>
        <taxon>Actinomycetota</taxon>
        <taxon>Actinomycetes</taxon>
        <taxon>Micromonosporales</taxon>
        <taxon>Micromonosporaceae</taxon>
        <taxon>Paractinoplanes</taxon>
    </lineage>
</organism>
<gene>
    <name evidence="1" type="ORF">Ari01nite_74280</name>
</gene>
<protein>
    <submittedName>
        <fullName evidence="1">Uncharacterized protein</fullName>
    </submittedName>
</protein>
<reference evidence="1" key="1">
    <citation type="submission" date="2021-01" db="EMBL/GenBank/DDBJ databases">
        <title>Whole genome shotgun sequence of Actinoplanes rishiriensis NBRC 108556.</title>
        <authorList>
            <person name="Komaki H."/>
            <person name="Tamura T."/>
        </authorList>
    </citation>
    <scope>NUCLEOTIDE SEQUENCE</scope>
    <source>
        <strain evidence="1">NBRC 108556</strain>
    </source>
</reference>
<comment type="caution">
    <text evidence="1">The sequence shown here is derived from an EMBL/GenBank/DDBJ whole genome shotgun (WGS) entry which is preliminary data.</text>
</comment>
<evidence type="ECO:0000313" key="1">
    <source>
        <dbReference type="EMBL" id="GIE99963.1"/>
    </source>
</evidence>
<sequence length="258" mass="27884">MSEPSQEPPRVRPGDTDGFTNPILYIEELRRIPLNRSRAPATGTALVFRTRSGRLRAPAGGYTAGEMFLLGPRTGYRIDVTPHGFWASFEVGTAFAVDVVGRWTVVDPIEVVANRISDPEYACTAALCDRMAAALPVKADDPEAVRERLTAALAGEVAVTGGVRLDELRVDVGVAEVLTGERVLQILVAEEDVEPGDPDGTESGQLLQELTELARQGLDEHGAGGKAGRALVRFHELVTRMGEMLPPGERQVHDDHNE</sequence>
<proteinExistence type="predicted"/>